<evidence type="ECO:0000313" key="2">
    <source>
        <dbReference type="EMBL" id="AWN24506.1"/>
    </source>
</evidence>
<evidence type="ECO:0000256" key="1">
    <source>
        <dbReference type="SAM" id="MobiDB-lite"/>
    </source>
</evidence>
<proteinExistence type="predicted"/>
<evidence type="ECO:0000313" key="3">
    <source>
        <dbReference type="Proteomes" id="UP000245368"/>
    </source>
</evidence>
<sequence length="134" mass="15136">MTARSTPKKRVNSRAKGKRGELDLAHALTAAGFPASRGQQRKGGEESPDVICEALRGFHIEAKITATCKMHSPAQLREWDAQAQRDAGQFRTPLVIHRWNGNKTWWVRLLKPGWPAVWLTLPEFLTSTHIWESV</sequence>
<protein>
    <recommendedName>
        <fullName evidence="4">Holliday junction resolvase</fullName>
    </recommendedName>
</protein>
<reference evidence="2 3" key="1">
    <citation type="submission" date="2018-05" db="EMBL/GenBank/DDBJ databases">
        <title>Complete Genome Sequence of Deinococcus sp. strain 17bor-2.</title>
        <authorList>
            <person name="Srinivasan S."/>
        </authorList>
    </citation>
    <scope>NUCLEOTIDE SEQUENCE [LARGE SCALE GENOMIC DNA]</scope>
    <source>
        <strain evidence="2 3">17bor-2</strain>
    </source>
</reference>
<dbReference type="OrthoDB" id="71784at2"/>
<evidence type="ECO:0008006" key="4">
    <source>
        <dbReference type="Google" id="ProtNLM"/>
    </source>
</evidence>
<organism evidence="2 3">
    <name type="scientific">Deinococcus irradiatisoli</name>
    <dbReference type="NCBI Taxonomy" id="2202254"/>
    <lineage>
        <taxon>Bacteria</taxon>
        <taxon>Thermotogati</taxon>
        <taxon>Deinococcota</taxon>
        <taxon>Deinococci</taxon>
        <taxon>Deinococcales</taxon>
        <taxon>Deinococcaceae</taxon>
        <taxon>Deinococcus</taxon>
    </lineage>
</organism>
<gene>
    <name evidence="2" type="ORF">DKM44_05815</name>
</gene>
<dbReference type="EMBL" id="CP029494">
    <property type="protein sequence ID" value="AWN24506.1"/>
    <property type="molecule type" value="Genomic_DNA"/>
</dbReference>
<feature type="region of interest" description="Disordered" evidence="1">
    <location>
        <begin position="1"/>
        <end position="21"/>
    </location>
</feature>
<dbReference type="Proteomes" id="UP000245368">
    <property type="component" value="Chromosome"/>
</dbReference>
<name>A0A2Z3JKS4_9DEIO</name>
<keyword evidence="3" id="KW-1185">Reference proteome</keyword>
<dbReference type="KEGG" id="dez:DKM44_05815"/>
<accession>A0A2Z3JKS4</accession>
<dbReference type="AlphaFoldDB" id="A0A2Z3JKS4"/>
<feature type="compositionally biased region" description="Basic residues" evidence="1">
    <location>
        <begin position="1"/>
        <end position="17"/>
    </location>
</feature>